<dbReference type="NCBIfam" id="TIGR00064">
    <property type="entry name" value="ftsY"/>
    <property type="match status" value="1"/>
</dbReference>
<organism evidence="11">
    <name type="scientific">freshwater metagenome</name>
    <dbReference type="NCBI Taxonomy" id="449393"/>
    <lineage>
        <taxon>unclassified sequences</taxon>
        <taxon>metagenomes</taxon>
        <taxon>ecological metagenomes</taxon>
    </lineage>
</organism>
<evidence type="ECO:0000259" key="10">
    <source>
        <dbReference type="PROSITE" id="PS00300"/>
    </source>
</evidence>
<keyword evidence="3" id="KW-1003">Cell membrane</keyword>
<dbReference type="GO" id="GO:0005525">
    <property type="term" value="F:GTP binding"/>
    <property type="evidence" value="ECO:0007669"/>
    <property type="project" value="UniProtKB-KW"/>
</dbReference>
<keyword evidence="8" id="KW-0472">Membrane</keyword>
<dbReference type="FunFam" id="3.40.50.300:FF:000053">
    <property type="entry name" value="Signal recognition particle receptor FtsY"/>
    <property type="match status" value="1"/>
</dbReference>
<evidence type="ECO:0000256" key="1">
    <source>
        <dbReference type="ARBA" id="ARBA00004413"/>
    </source>
</evidence>
<evidence type="ECO:0000256" key="6">
    <source>
        <dbReference type="ARBA" id="ARBA00022801"/>
    </source>
</evidence>
<dbReference type="InterPro" id="IPR000897">
    <property type="entry name" value="SRP54_GTPase_dom"/>
</dbReference>
<evidence type="ECO:0000256" key="3">
    <source>
        <dbReference type="ARBA" id="ARBA00022475"/>
    </source>
</evidence>
<dbReference type="GO" id="GO:0005047">
    <property type="term" value="F:signal recognition particle binding"/>
    <property type="evidence" value="ECO:0007669"/>
    <property type="project" value="TreeGrafter"/>
</dbReference>
<feature type="domain" description="SRP54-type proteins GTP-binding" evidence="10">
    <location>
        <begin position="251"/>
        <end position="264"/>
    </location>
</feature>
<dbReference type="InterPro" id="IPR004390">
    <property type="entry name" value="SR_rcpt_FtsY"/>
</dbReference>
<dbReference type="GO" id="GO:0006614">
    <property type="term" value="P:SRP-dependent cotranslational protein targeting to membrane"/>
    <property type="evidence" value="ECO:0007669"/>
    <property type="project" value="InterPro"/>
</dbReference>
<dbReference type="Gene3D" id="3.40.50.300">
    <property type="entry name" value="P-loop containing nucleotide triphosphate hydrolases"/>
    <property type="match status" value="1"/>
</dbReference>
<evidence type="ECO:0000256" key="5">
    <source>
        <dbReference type="ARBA" id="ARBA00022741"/>
    </source>
</evidence>
<dbReference type="Pfam" id="PF00448">
    <property type="entry name" value="SRP54"/>
    <property type="match status" value="1"/>
</dbReference>
<evidence type="ECO:0000256" key="9">
    <source>
        <dbReference type="ARBA" id="ARBA00023170"/>
    </source>
</evidence>
<dbReference type="InterPro" id="IPR027417">
    <property type="entry name" value="P-loop_NTPase"/>
</dbReference>
<dbReference type="SMART" id="SM00382">
    <property type="entry name" value="AAA"/>
    <property type="match status" value="1"/>
</dbReference>
<evidence type="ECO:0000256" key="2">
    <source>
        <dbReference type="ARBA" id="ARBA00008531"/>
    </source>
</evidence>
<dbReference type="GO" id="GO:0005886">
    <property type="term" value="C:plasma membrane"/>
    <property type="evidence" value="ECO:0007669"/>
    <property type="project" value="UniProtKB-SubCell"/>
</dbReference>
<name>A0A094QX34_9ZZZZ</name>
<sequence length="278" mass="29422">MALFSKLLQKIRGGSTSAGDWQEFEEALIASDLGAKSAAEIIELAKRSKSDEIDSAITNALSDWLSNANRELPFNSDRPTTVLIVGVNGTGKTTSTAKLISFLKQNKHSVLVAAADTFRAAAVEQLATWGSRLEVDVVTGPANGDPASVAFEAATKAKAANIDYLIIDTAGRLHTKSGLMDELGKIRRVIEKVLPVDEVLLVVDATTGQNGIVQAKIFMESVAVTGLILTKMDGSAKGGIALAIERECGIPIKFIGTGESAADLEAFDPERYLNGLFS</sequence>
<dbReference type="Gene3D" id="1.20.120.140">
    <property type="entry name" value="Signal recognition particle SRP54, nucleotide-binding domain"/>
    <property type="match status" value="1"/>
</dbReference>
<evidence type="ECO:0000256" key="8">
    <source>
        <dbReference type="ARBA" id="ARBA00023136"/>
    </source>
</evidence>
<protein>
    <recommendedName>
        <fullName evidence="10">SRP54-type proteins GTP-binding domain-containing protein</fullName>
    </recommendedName>
</protein>
<gene>
    <name evidence="11" type="ORF">GM51_7355</name>
</gene>
<reference evidence="11" key="1">
    <citation type="submission" date="2014-06" db="EMBL/GenBank/DDBJ databases">
        <title>Key roles for freshwater Actinobacteria revealed by deep metagenomic sequencing.</title>
        <authorList>
            <person name="Ghai R."/>
            <person name="Mizuno C.M."/>
            <person name="Picazo A."/>
            <person name="Camacho A."/>
            <person name="Rodriguez-Valera F."/>
        </authorList>
    </citation>
    <scope>NUCLEOTIDE SEQUENCE</scope>
</reference>
<dbReference type="PANTHER" id="PTHR43134">
    <property type="entry name" value="SIGNAL RECOGNITION PARTICLE RECEPTOR SUBUNIT ALPHA"/>
    <property type="match status" value="1"/>
</dbReference>
<dbReference type="SUPFAM" id="SSF52540">
    <property type="entry name" value="P-loop containing nucleoside triphosphate hydrolases"/>
    <property type="match status" value="1"/>
</dbReference>
<comment type="similarity">
    <text evidence="2">Belongs to the GTP-binding SRP family.</text>
</comment>
<accession>A0A094QX34</accession>
<keyword evidence="7" id="KW-0342">GTP-binding</keyword>
<dbReference type="PANTHER" id="PTHR43134:SF1">
    <property type="entry name" value="SIGNAL RECOGNITION PARTICLE RECEPTOR SUBUNIT ALPHA"/>
    <property type="match status" value="1"/>
</dbReference>
<dbReference type="HAMAP" id="MF_00920">
    <property type="entry name" value="FtsY"/>
    <property type="match status" value="1"/>
</dbReference>
<comment type="caution">
    <text evidence="11">The sequence shown here is derived from an EMBL/GenBank/DDBJ whole genome shotgun (WGS) entry which is preliminary data.</text>
</comment>
<evidence type="ECO:0000256" key="7">
    <source>
        <dbReference type="ARBA" id="ARBA00023134"/>
    </source>
</evidence>
<keyword evidence="5" id="KW-0547">Nucleotide-binding</keyword>
<evidence type="ECO:0000313" key="11">
    <source>
        <dbReference type="EMBL" id="KGA18951.1"/>
    </source>
</evidence>
<dbReference type="SMART" id="SM00962">
    <property type="entry name" value="SRP54"/>
    <property type="match status" value="1"/>
</dbReference>
<comment type="subcellular location">
    <subcellularLocation>
        <location evidence="1">Cell membrane</location>
        <topology evidence="1">Peripheral membrane protein</topology>
        <orientation evidence="1">Cytoplasmic side</orientation>
    </subcellularLocation>
</comment>
<dbReference type="EMBL" id="JNSL01000036">
    <property type="protein sequence ID" value="KGA18951.1"/>
    <property type="molecule type" value="Genomic_DNA"/>
</dbReference>
<evidence type="ECO:0000256" key="4">
    <source>
        <dbReference type="ARBA" id="ARBA00022490"/>
    </source>
</evidence>
<dbReference type="GO" id="GO:0003924">
    <property type="term" value="F:GTPase activity"/>
    <property type="evidence" value="ECO:0007669"/>
    <property type="project" value="TreeGrafter"/>
</dbReference>
<dbReference type="InterPro" id="IPR003593">
    <property type="entry name" value="AAA+_ATPase"/>
</dbReference>
<dbReference type="GO" id="GO:0005737">
    <property type="term" value="C:cytoplasm"/>
    <property type="evidence" value="ECO:0007669"/>
    <property type="project" value="UniProtKB-ARBA"/>
</dbReference>
<keyword evidence="6" id="KW-0378">Hydrolase</keyword>
<dbReference type="InterPro" id="IPR042101">
    <property type="entry name" value="SRP54_N_sf"/>
</dbReference>
<proteinExistence type="inferred from homology"/>
<dbReference type="AlphaFoldDB" id="A0A094QX34"/>
<keyword evidence="9" id="KW-0675">Receptor</keyword>
<keyword evidence="4" id="KW-0963">Cytoplasm</keyword>
<dbReference type="PROSITE" id="PS00300">
    <property type="entry name" value="SRP54"/>
    <property type="match status" value="1"/>
</dbReference>